<feature type="region of interest" description="Disordered" evidence="1">
    <location>
        <begin position="356"/>
        <end position="382"/>
    </location>
</feature>
<organism evidence="2 3">
    <name type="scientific">Amanita muscaria (strain Koide BX008)</name>
    <dbReference type="NCBI Taxonomy" id="946122"/>
    <lineage>
        <taxon>Eukaryota</taxon>
        <taxon>Fungi</taxon>
        <taxon>Dikarya</taxon>
        <taxon>Basidiomycota</taxon>
        <taxon>Agaricomycotina</taxon>
        <taxon>Agaricomycetes</taxon>
        <taxon>Agaricomycetidae</taxon>
        <taxon>Agaricales</taxon>
        <taxon>Pluteineae</taxon>
        <taxon>Amanitaceae</taxon>
        <taxon>Amanita</taxon>
    </lineage>
</organism>
<dbReference type="AlphaFoldDB" id="A0A0C2X6G1"/>
<feature type="compositionally biased region" description="Basic and acidic residues" evidence="1">
    <location>
        <begin position="214"/>
        <end position="229"/>
    </location>
</feature>
<proteinExistence type="predicted"/>
<protein>
    <submittedName>
        <fullName evidence="2">Uncharacterized protein</fullName>
    </submittedName>
</protein>
<name>A0A0C2X6G1_AMAMK</name>
<feature type="compositionally biased region" description="Polar residues" evidence="1">
    <location>
        <begin position="262"/>
        <end position="271"/>
    </location>
</feature>
<dbReference type="EMBL" id="KN818225">
    <property type="protein sequence ID" value="KIL69907.1"/>
    <property type="molecule type" value="Genomic_DNA"/>
</dbReference>
<evidence type="ECO:0000313" key="3">
    <source>
        <dbReference type="Proteomes" id="UP000054549"/>
    </source>
</evidence>
<keyword evidence="3" id="KW-1185">Reference proteome</keyword>
<evidence type="ECO:0000256" key="1">
    <source>
        <dbReference type="SAM" id="MobiDB-lite"/>
    </source>
</evidence>
<feature type="compositionally biased region" description="Polar residues" evidence="1">
    <location>
        <begin position="204"/>
        <end position="213"/>
    </location>
</feature>
<accession>A0A0C2X6G1</accession>
<sequence>MEGIIASPVENRLLNSDFREIGRRFPAQNEVLIQRASTPFFRTQYSQYHHSQFSQFSQFPAAGPNKYPQIYGQSNKNQQPPTSPRLWRIRRPPEGNLNRERHQGKPYQSHGTVGVPEASNSRRVNRWGPPVVKPRNTSRYPKRTVGERERSSQRWSRAPLPSPSRHGEQGAPDGDGERCDNENQHAQKQVATGWGLSNGRESPPVSNDLTNNENQHHQERIATGRDLSRGWDPPPIGDGATTNENQRAQERVATRWGPSHGWDSSNGAANNENKRAQERVTTRWGPSHGWDSSNDAANNETQRAQEQVGMGERLSHCWDSPVGNNGATNEEQESQWEDNYVQDDDVVGIKIAMGGEGSDRSWAKDPDSDKTAAVPGEFNIQT</sequence>
<dbReference type="InParanoid" id="A0A0C2X6G1"/>
<feature type="compositionally biased region" description="Polar residues" evidence="1">
    <location>
        <begin position="71"/>
        <end position="80"/>
    </location>
</feature>
<reference evidence="2 3" key="1">
    <citation type="submission" date="2014-04" db="EMBL/GenBank/DDBJ databases">
        <title>Evolutionary Origins and Diversification of the Mycorrhizal Mutualists.</title>
        <authorList>
            <consortium name="DOE Joint Genome Institute"/>
            <consortium name="Mycorrhizal Genomics Consortium"/>
            <person name="Kohler A."/>
            <person name="Kuo A."/>
            <person name="Nagy L.G."/>
            <person name="Floudas D."/>
            <person name="Copeland A."/>
            <person name="Barry K.W."/>
            <person name="Cichocki N."/>
            <person name="Veneault-Fourrey C."/>
            <person name="LaButti K."/>
            <person name="Lindquist E.A."/>
            <person name="Lipzen A."/>
            <person name="Lundell T."/>
            <person name="Morin E."/>
            <person name="Murat C."/>
            <person name="Riley R."/>
            <person name="Ohm R."/>
            <person name="Sun H."/>
            <person name="Tunlid A."/>
            <person name="Henrissat B."/>
            <person name="Grigoriev I.V."/>
            <person name="Hibbett D.S."/>
            <person name="Martin F."/>
        </authorList>
    </citation>
    <scope>NUCLEOTIDE SEQUENCE [LARGE SCALE GENOMIC DNA]</scope>
    <source>
        <strain evidence="2 3">Koide BX008</strain>
    </source>
</reference>
<dbReference type="HOGENOM" id="CLU_723556_0_0_1"/>
<evidence type="ECO:0000313" key="2">
    <source>
        <dbReference type="EMBL" id="KIL69907.1"/>
    </source>
</evidence>
<gene>
    <name evidence="2" type="ORF">M378DRAFT_715345</name>
</gene>
<feature type="compositionally biased region" description="Basic and acidic residues" evidence="1">
    <location>
        <begin position="272"/>
        <end position="281"/>
    </location>
</feature>
<feature type="compositionally biased region" description="Basic and acidic residues" evidence="1">
    <location>
        <begin position="91"/>
        <end position="103"/>
    </location>
</feature>
<feature type="compositionally biased region" description="Basic and acidic residues" evidence="1">
    <location>
        <begin position="175"/>
        <end position="185"/>
    </location>
</feature>
<feature type="region of interest" description="Disordered" evidence="1">
    <location>
        <begin position="60"/>
        <end position="336"/>
    </location>
</feature>
<dbReference type="Proteomes" id="UP000054549">
    <property type="component" value="Unassembled WGS sequence"/>
</dbReference>
<feature type="compositionally biased region" description="Basic and acidic residues" evidence="1">
    <location>
        <begin position="357"/>
        <end position="370"/>
    </location>
</feature>
<feature type="compositionally biased region" description="Polar residues" evidence="1">
    <location>
        <begin position="290"/>
        <end position="305"/>
    </location>
</feature>